<keyword evidence="12" id="KW-1185">Reference proteome</keyword>
<dbReference type="PANTHER" id="PTHR47953">
    <property type="entry name" value="OS08G0105600 PROTEIN"/>
    <property type="match status" value="1"/>
</dbReference>
<evidence type="ECO:0000256" key="8">
    <source>
        <dbReference type="PIRSR" id="PIRSR602401-1"/>
    </source>
</evidence>
<dbReference type="EMBL" id="CM007902">
    <property type="protein sequence ID" value="OTG01120.1"/>
    <property type="molecule type" value="Genomic_DNA"/>
</dbReference>
<evidence type="ECO:0000313" key="10">
    <source>
        <dbReference type="EMBL" id="KAF5772935.1"/>
    </source>
</evidence>
<evidence type="ECO:0000256" key="5">
    <source>
        <dbReference type="ARBA" id="ARBA00023002"/>
    </source>
</evidence>
<feature type="binding site" description="axial binding residue" evidence="8">
    <location>
        <position position="147"/>
    </location>
    <ligand>
        <name>heme</name>
        <dbReference type="ChEBI" id="CHEBI:30413"/>
    </ligand>
    <ligandPart>
        <name>Fe</name>
        <dbReference type="ChEBI" id="CHEBI:18248"/>
    </ligandPart>
</feature>
<keyword evidence="4 8" id="KW-0479">Metal-binding</keyword>
<evidence type="ECO:0000256" key="7">
    <source>
        <dbReference type="ARBA" id="ARBA00023033"/>
    </source>
</evidence>
<protein>
    <submittedName>
        <fullName evidence="10 11">Cytochrome P450</fullName>
        <ecNumber evidence="10">1.-.-.-</ecNumber>
    </submittedName>
</protein>
<evidence type="ECO:0000256" key="2">
    <source>
        <dbReference type="ARBA" id="ARBA00010617"/>
    </source>
</evidence>
<dbReference type="GO" id="GO:0020037">
    <property type="term" value="F:heme binding"/>
    <property type="evidence" value="ECO:0007669"/>
    <property type="project" value="InterPro"/>
</dbReference>
<dbReference type="InParanoid" id="A0A251SQK3"/>
<dbReference type="EC" id="1.-.-.-" evidence="10"/>
<dbReference type="Pfam" id="PF00067">
    <property type="entry name" value="p450"/>
    <property type="match status" value="1"/>
</dbReference>
<name>A0A251SQK3_HELAN</name>
<evidence type="ECO:0000256" key="1">
    <source>
        <dbReference type="ARBA" id="ARBA00001971"/>
    </source>
</evidence>
<evidence type="ECO:0000256" key="6">
    <source>
        <dbReference type="ARBA" id="ARBA00023004"/>
    </source>
</evidence>
<proteinExistence type="inferred from homology"/>
<organism evidence="11 12">
    <name type="scientific">Helianthus annuus</name>
    <name type="common">Common sunflower</name>
    <dbReference type="NCBI Taxonomy" id="4232"/>
    <lineage>
        <taxon>Eukaryota</taxon>
        <taxon>Viridiplantae</taxon>
        <taxon>Streptophyta</taxon>
        <taxon>Embryophyta</taxon>
        <taxon>Tracheophyta</taxon>
        <taxon>Spermatophyta</taxon>
        <taxon>Magnoliopsida</taxon>
        <taxon>eudicotyledons</taxon>
        <taxon>Gunneridae</taxon>
        <taxon>Pentapetalae</taxon>
        <taxon>asterids</taxon>
        <taxon>campanulids</taxon>
        <taxon>Asterales</taxon>
        <taxon>Asteraceae</taxon>
        <taxon>Asteroideae</taxon>
        <taxon>Heliantheae alliance</taxon>
        <taxon>Heliantheae</taxon>
        <taxon>Helianthus</taxon>
    </lineage>
</organism>
<evidence type="ECO:0000313" key="12">
    <source>
        <dbReference type="Proteomes" id="UP000215914"/>
    </source>
</evidence>
<reference evidence="10 12" key="1">
    <citation type="journal article" date="2017" name="Nature">
        <title>The sunflower genome provides insights into oil metabolism, flowering and Asterid evolution.</title>
        <authorList>
            <person name="Badouin H."/>
            <person name="Gouzy J."/>
            <person name="Grassa C.J."/>
            <person name="Murat F."/>
            <person name="Staton S.E."/>
            <person name="Cottret L."/>
            <person name="Lelandais-Briere C."/>
            <person name="Owens G.L."/>
            <person name="Carrere S."/>
            <person name="Mayjonade B."/>
            <person name="Legrand L."/>
            <person name="Gill N."/>
            <person name="Kane N.C."/>
            <person name="Bowers J.E."/>
            <person name="Hubner S."/>
            <person name="Bellec A."/>
            <person name="Berard A."/>
            <person name="Berges H."/>
            <person name="Blanchet N."/>
            <person name="Boniface M.C."/>
            <person name="Brunel D."/>
            <person name="Catrice O."/>
            <person name="Chaidir N."/>
            <person name="Claudel C."/>
            <person name="Donnadieu C."/>
            <person name="Faraut T."/>
            <person name="Fievet G."/>
            <person name="Helmstetter N."/>
            <person name="King M."/>
            <person name="Knapp S.J."/>
            <person name="Lai Z."/>
            <person name="Le Paslier M.C."/>
            <person name="Lippi Y."/>
            <person name="Lorenzon L."/>
            <person name="Mandel J.R."/>
            <person name="Marage G."/>
            <person name="Marchand G."/>
            <person name="Marquand E."/>
            <person name="Bret-Mestries E."/>
            <person name="Morien E."/>
            <person name="Nambeesan S."/>
            <person name="Nguyen T."/>
            <person name="Pegot-Espagnet P."/>
            <person name="Pouilly N."/>
            <person name="Raftis F."/>
            <person name="Sallet E."/>
            <person name="Schiex T."/>
            <person name="Thomas J."/>
            <person name="Vandecasteele C."/>
            <person name="Vares D."/>
            <person name="Vear F."/>
            <person name="Vautrin S."/>
            <person name="Crespi M."/>
            <person name="Mangin B."/>
            <person name="Burke J.M."/>
            <person name="Salse J."/>
            <person name="Munos S."/>
            <person name="Vincourt P."/>
            <person name="Rieseberg L.H."/>
            <person name="Langlade N.B."/>
        </authorList>
    </citation>
    <scope>NUCLEOTIDE SEQUENCE [LARGE SCALE GENOMIC DNA]</scope>
    <source>
        <strain evidence="12">cv. SF193</strain>
        <tissue evidence="10">Leaves</tissue>
    </source>
</reference>
<keyword evidence="6 8" id="KW-0408">Iron</keyword>
<dbReference type="Gene3D" id="1.10.630.10">
    <property type="entry name" value="Cytochrome P450"/>
    <property type="match status" value="1"/>
</dbReference>
<dbReference type="InterPro" id="IPR017972">
    <property type="entry name" value="Cyt_P450_CS"/>
</dbReference>
<dbReference type="GO" id="GO:0005506">
    <property type="term" value="F:iron ion binding"/>
    <property type="evidence" value="ECO:0007669"/>
    <property type="project" value="InterPro"/>
</dbReference>
<keyword evidence="7 9" id="KW-0503">Monooxygenase</keyword>
<dbReference type="STRING" id="4232.A0A251SQK3"/>
<dbReference type="InterPro" id="IPR001128">
    <property type="entry name" value="Cyt_P450"/>
</dbReference>
<gene>
    <name evidence="11" type="ORF">HannXRQ_Chr13g0398611</name>
    <name evidence="10" type="ORF">HanXRQr2_Chr13g0583021</name>
</gene>
<dbReference type="GO" id="GO:0016491">
    <property type="term" value="F:oxidoreductase activity"/>
    <property type="evidence" value="ECO:0000318"/>
    <property type="project" value="GO_Central"/>
</dbReference>
<evidence type="ECO:0000313" key="11">
    <source>
        <dbReference type="EMBL" id="OTG01120.1"/>
    </source>
</evidence>
<dbReference type="AlphaFoldDB" id="A0A251SQK3"/>
<dbReference type="EMBL" id="MNCJ02000328">
    <property type="protein sequence ID" value="KAF5772935.1"/>
    <property type="molecule type" value="Genomic_DNA"/>
</dbReference>
<dbReference type="PRINTS" id="PR00385">
    <property type="entry name" value="P450"/>
</dbReference>
<comment type="cofactor">
    <cofactor evidence="1 8">
        <name>heme</name>
        <dbReference type="ChEBI" id="CHEBI:30413"/>
    </cofactor>
</comment>
<sequence>MMQDMFGAGTDTSSATVEWVISELIRCPRAMEKVQTEVRQAVNGKEKIKEDDIQDLPYLNLVIRETLRLHPPLPLVLPRECRQPMNLAGYDVANKTKLIVNVFAINRDPEYWKDAESFIPERFENSNTTIMGADYEYLPFGAGRRMCPGSALGLANVQLPLANILYYFKWKLPNGSSHGQLDMTESFGAMVQRKTQLMLVPSF</sequence>
<reference evidence="10" key="3">
    <citation type="submission" date="2020-06" db="EMBL/GenBank/DDBJ databases">
        <title>Helianthus annuus Genome sequencing and assembly Release 2.</title>
        <authorList>
            <person name="Gouzy J."/>
            <person name="Langlade N."/>
            <person name="Munos S."/>
        </authorList>
    </citation>
    <scope>NUCLEOTIDE SEQUENCE</scope>
    <source>
        <tissue evidence="10">Leaves</tissue>
    </source>
</reference>
<dbReference type="InterPro" id="IPR002401">
    <property type="entry name" value="Cyt_P450_E_grp-I"/>
</dbReference>
<dbReference type="PANTHER" id="PTHR47953:SF16">
    <property type="entry name" value="CYTOCHROME P450 71D8"/>
    <property type="match status" value="1"/>
</dbReference>
<dbReference type="InterPro" id="IPR036396">
    <property type="entry name" value="Cyt_P450_sf"/>
</dbReference>
<accession>A0A251SQK3</accession>
<comment type="similarity">
    <text evidence="2 9">Belongs to the cytochrome P450 family.</text>
</comment>
<dbReference type="InterPro" id="IPR052306">
    <property type="entry name" value="CYP450_71D"/>
</dbReference>
<reference evidence="11" key="2">
    <citation type="submission" date="2017-02" db="EMBL/GenBank/DDBJ databases">
        <title>Sunflower complete genome.</title>
        <authorList>
            <person name="Langlade N."/>
            <person name="Munos S."/>
        </authorList>
    </citation>
    <scope>NUCLEOTIDE SEQUENCE [LARGE SCALE GENOMIC DNA]</scope>
    <source>
        <tissue evidence="11">Leaves</tissue>
    </source>
</reference>
<evidence type="ECO:0000256" key="9">
    <source>
        <dbReference type="RuleBase" id="RU000461"/>
    </source>
</evidence>
<dbReference type="GO" id="GO:0004497">
    <property type="term" value="F:monooxygenase activity"/>
    <property type="evidence" value="ECO:0007669"/>
    <property type="project" value="UniProtKB-KW"/>
</dbReference>
<keyword evidence="5 9" id="KW-0560">Oxidoreductase</keyword>
<dbReference type="Gramene" id="mRNA:HanXRQr2_Chr13g0583021">
    <property type="protein sequence ID" value="CDS:HanXRQr2_Chr13g0583021.1"/>
    <property type="gene ID" value="HanXRQr2_Chr13g0583021"/>
</dbReference>
<keyword evidence="3 8" id="KW-0349">Heme</keyword>
<dbReference type="SUPFAM" id="SSF48264">
    <property type="entry name" value="Cytochrome P450"/>
    <property type="match status" value="1"/>
</dbReference>
<dbReference type="PROSITE" id="PS00086">
    <property type="entry name" value="CYTOCHROME_P450"/>
    <property type="match status" value="1"/>
</dbReference>
<evidence type="ECO:0000256" key="3">
    <source>
        <dbReference type="ARBA" id="ARBA00022617"/>
    </source>
</evidence>
<dbReference type="Proteomes" id="UP000215914">
    <property type="component" value="Chromosome 13"/>
</dbReference>
<dbReference type="OMA" id="MHANRED"/>
<evidence type="ECO:0000256" key="4">
    <source>
        <dbReference type="ARBA" id="ARBA00022723"/>
    </source>
</evidence>
<dbReference type="FunFam" id="1.10.630.10:FF:000126">
    <property type="entry name" value="Predicted protein"/>
    <property type="match status" value="1"/>
</dbReference>
<dbReference type="PRINTS" id="PR00463">
    <property type="entry name" value="EP450I"/>
</dbReference>
<dbReference type="GO" id="GO:0016705">
    <property type="term" value="F:oxidoreductase activity, acting on paired donors, with incorporation or reduction of molecular oxygen"/>
    <property type="evidence" value="ECO:0007669"/>
    <property type="project" value="InterPro"/>
</dbReference>